<evidence type="ECO:0000256" key="4">
    <source>
        <dbReference type="HAMAP-Rule" id="MF_00923"/>
    </source>
</evidence>
<dbReference type="InterPro" id="IPR015943">
    <property type="entry name" value="WD40/YVTN_repeat-like_dom_sf"/>
</dbReference>
<evidence type="ECO:0000256" key="3">
    <source>
        <dbReference type="ARBA" id="ARBA00023237"/>
    </source>
</evidence>
<dbReference type="Pfam" id="PF13360">
    <property type="entry name" value="PQQ_2"/>
    <property type="match status" value="1"/>
</dbReference>
<evidence type="ECO:0000256" key="2">
    <source>
        <dbReference type="ARBA" id="ARBA00023136"/>
    </source>
</evidence>
<name>A0A2N4U2B2_9BURK</name>
<comment type="similarity">
    <text evidence="4">Belongs to the BamB family.</text>
</comment>
<dbReference type="PANTHER" id="PTHR34512">
    <property type="entry name" value="CELL SURFACE PROTEIN"/>
    <property type="match status" value="1"/>
</dbReference>
<comment type="function">
    <text evidence="4">Part of the outer membrane protein assembly complex, which is involved in assembly and insertion of beta-barrel proteins into the outer membrane.</text>
</comment>
<dbReference type="SUPFAM" id="SSF50998">
    <property type="entry name" value="Quinoprotein alcohol dehydrogenase-like"/>
    <property type="match status" value="1"/>
</dbReference>
<dbReference type="InterPro" id="IPR002372">
    <property type="entry name" value="PQQ_rpt_dom"/>
</dbReference>
<gene>
    <name evidence="4 7" type="primary">bamB</name>
    <name evidence="7" type="ORF">CR159_14075</name>
</gene>
<dbReference type="InterPro" id="IPR018391">
    <property type="entry name" value="PQQ_b-propeller_rpt"/>
</dbReference>
<feature type="signal peptide" evidence="5">
    <location>
        <begin position="1"/>
        <end position="23"/>
    </location>
</feature>
<dbReference type="InterPro" id="IPR011047">
    <property type="entry name" value="Quinoprotein_ADH-like_sf"/>
</dbReference>
<keyword evidence="8" id="KW-1185">Reference proteome</keyword>
<organism evidence="7 8">
    <name type="scientific">Pollutimonas subterranea</name>
    <dbReference type="NCBI Taxonomy" id="2045210"/>
    <lineage>
        <taxon>Bacteria</taxon>
        <taxon>Pseudomonadati</taxon>
        <taxon>Pseudomonadota</taxon>
        <taxon>Betaproteobacteria</taxon>
        <taxon>Burkholderiales</taxon>
        <taxon>Alcaligenaceae</taxon>
        <taxon>Pollutimonas</taxon>
    </lineage>
</organism>
<keyword evidence="1 4" id="KW-0732">Signal</keyword>
<feature type="domain" description="Pyrrolo-quinoline quinone repeat" evidence="6">
    <location>
        <begin position="80"/>
        <end position="311"/>
    </location>
</feature>
<dbReference type="GO" id="GO:0009279">
    <property type="term" value="C:cell outer membrane"/>
    <property type="evidence" value="ECO:0007669"/>
    <property type="project" value="UniProtKB-SubCell"/>
</dbReference>
<evidence type="ECO:0000256" key="5">
    <source>
        <dbReference type="SAM" id="SignalP"/>
    </source>
</evidence>
<reference evidence="7 8" key="1">
    <citation type="submission" date="2017-10" db="EMBL/GenBank/DDBJ databases">
        <title>Two draft genome sequences of Pusillimonas sp. strains isolated from a nitrate- and radionuclide-contaminated groundwater in Russia.</title>
        <authorList>
            <person name="Grouzdev D.S."/>
            <person name="Tourova T.P."/>
            <person name="Goeva M.A."/>
            <person name="Babich T.L."/>
            <person name="Sokolova D.S."/>
            <person name="Abdullin R."/>
            <person name="Poltaraus A.B."/>
            <person name="Toshchakov S.V."/>
            <person name="Nazina T.N."/>
        </authorList>
    </citation>
    <scope>NUCLEOTIDE SEQUENCE [LARGE SCALE GENOMIC DNA]</scope>
    <source>
        <strain evidence="7 8">JR1/69-3-13</strain>
    </source>
</reference>
<dbReference type="GO" id="GO:0043165">
    <property type="term" value="P:Gram-negative-bacterium-type cell outer membrane assembly"/>
    <property type="evidence" value="ECO:0007669"/>
    <property type="project" value="UniProtKB-UniRule"/>
</dbReference>
<evidence type="ECO:0000313" key="8">
    <source>
        <dbReference type="Proteomes" id="UP000234190"/>
    </source>
</evidence>
<dbReference type="RefSeq" id="WP_102074601.1">
    <property type="nucleotide sequence ID" value="NZ_PDNW01000012.1"/>
</dbReference>
<evidence type="ECO:0000259" key="6">
    <source>
        <dbReference type="Pfam" id="PF13360"/>
    </source>
</evidence>
<accession>A0A2N4U2B2</accession>
<dbReference type="InterPro" id="IPR017687">
    <property type="entry name" value="BamB"/>
</dbReference>
<comment type="caution">
    <text evidence="7">The sequence shown here is derived from an EMBL/GenBank/DDBJ whole genome shotgun (WGS) entry which is preliminary data.</text>
</comment>
<dbReference type="AlphaFoldDB" id="A0A2N4U2B2"/>
<comment type="subcellular location">
    <subcellularLocation>
        <location evidence="4">Cell outer membrane</location>
        <topology evidence="4">Lipid-anchor</topology>
    </subcellularLocation>
</comment>
<dbReference type="HAMAP" id="MF_00923">
    <property type="entry name" value="OM_assembly_BamB"/>
    <property type="match status" value="1"/>
</dbReference>
<sequence>MSFSLTRRALRNTVLAFSLTALAGCSLFSNRNARYDPSPLTEYTAGVSANIAWSVSIGSDGGYGFAPVMVGDSVYAATPDGSVSKVDIASGRIQWRGDAQRELTAGVGSDGQVTAVAAGDGTVVAFDDTGAEKWRTKASSAVNIPPAVGAGVVVVRSSDYRIQAFDAATGELRWNIQRPGPALALKTNMQMIIVDGLLISGMPNGRLMAINAANGAVQWEGTISVSQGATDLERISDVVGSPQIQGPLLCGVSYQGKMVCFDVSQGGRPVWEQNFSSNTGMATDAQQAYAANQRSVVHAFSLADGREVWKQDALSNRRLSAPAVVPQAVAFGDLEGYVHFLSRTDGTLLGRVQVGGDAITSPLLATNRGVLVQTGNGNLVLVGVN</sequence>
<dbReference type="EMBL" id="PDNW01000012">
    <property type="protein sequence ID" value="PLC49147.1"/>
    <property type="molecule type" value="Genomic_DNA"/>
</dbReference>
<dbReference type="GO" id="GO:0051205">
    <property type="term" value="P:protein insertion into membrane"/>
    <property type="evidence" value="ECO:0007669"/>
    <property type="project" value="UniProtKB-UniRule"/>
</dbReference>
<proteinExistence type="inferred from homology"/>
<evidence type="ECO:0000256" key="1">
    <source>
        <dbReference type="ARBA" id="ARBA00022729"/>
    </source>
</evidence>
<dbReference type="Gene3D" id="2.130.10.10">
    <property type="entry name" value="YVTN repeat-like/Quinoprotein amine dehydrogenase"/>
    <property type="match status" value="1"/>
</dbReference>
<keyword evidence="3 4" id="KW-0998">Cell outer membrane</keyword>
<feature type="chain" id="PRO_5015013537" description="Outer membrane protein assembly factor BamB" evidence="5">
    <location>
        <begin position="24"/>
        <end position="385"/>
    </location>
</feature>
<keyword evidence="4" id="KW-0564">Palmitate</keyword>
<comment type="subunit">
    <text evidence="4">Part of the Bam complex.</text>
</comment>
<dbReference type="SMART" id="SM00564">
    <property type="entry name" value="PQQ"/>
    <property type="match status" value="6"/>
</dbReference>
<evidence type="ECO:0000313" key="7">
    <source>
        <dbReference type="EMBL" id="PLC49147.1"/>
    </source>
</evidence>
<protein>
    <recommendedName>
        <fullName evidence="4">Outer membrane protein assembly factor BamB</fullName>
    </recommendedName>
</protein>
<dbReference type="PROSITE" id="PS51257">
    <property type="entry name" value="PROKAR_LIPOPROTEIN"/>
    <property type="match status" value="1"/>
</dbReference>
<dbReference type="PANTHER" id="PTHR34512:SF30">
    <property type="entry name" value="OUTER MEMBRANE PROTEIN ASSEMBLY FACTOR BAMB"/>
    <property type="match status" value="1"/>
</dbReference>
<keyword evidence="2 4" id="KW-0472">Membrane</keyword>
<dbReference type="NCBIfam" id="TIGR03300">
    <property type="entry name" value="assembly_YfgL"/>
    <property type="match status" value="1"/>
</dbReference>
<keyword evidence="4" id="KW-0449">Lipoprotein</keyword>
<dbReference type="Proteomes" id="UP000234190">
    <property type="component" value="Unassembled WGS sequence"/>
</dbReference>
<dbReference type="OrthoDB" id="5173551at2"/>